<dbReference type="InterPro" id="IPR014972">
    <property type="entry name" value="Phage_Mu_Gp37"/>
</dbReference>
<dbReference type="EMBL" id="MLHQ01000010">
    <property type="protein sequence ID" value="OOF59295.1"/>
    <property type="molecule type" value="Genomic_DNA"/>
</dbReference>
<dbReference type="RefSeq" id="WP_077423388.1">
    <property type="nucleotide sequence ID" value="NZ_MLHQ01000010.1"/>
</dbReference>
<sequence length="212" mass="23315">MITQIEQALVDRLQRGLGRLVNTVKSYGGELDKDSLGTSRLPMCLVTFGGSRIERMGTNAKRHQSTATFVIIVAVNSLRSNLAARQGGVNEREVGVNQLITAVRRLLDAQTLGRLVKPLKPTNVRTIFNNAAFKGGAITAYAIEYEAVYDDLAPLEDGLFPEETRDIENPDYVFTRYQGEHSEPAPMLERIGGGIYDPMSGAVVPFEVETKE</sequence>
<comment type="caution">
    <text evidence="1">The sequence shown here is derived from an EMBL/GenBank/DDBJ whole genome shotgun (WGS) entry which is preliminary data.</text>
</comment>
<accession>A0A1V3JRG0</accession>
<dbReference type="Proteomes" id="UP000188602">
    <property type="component" value="Unassembled WGS sequence"/>
</dbReference>
<protein>
    <recommendedName>
        <fullName evidence="3">Mu-like prophage protein gp37</fullName>
    </recommendedName>
</protein>
<proteinExistence type="predicted"/>
<gene>
    <name evidence="1" type="ORF">BKL49_04265</name>
</gene>
<dbReference type="AlphaFoldDB" id="A0A1V3JRG0"/>
<dbReference type="STRING" id="1907939.BKL49_04265"/>
<dbReference type="OrthoDB" id="5453249at2"/>
<evidence type="ECO:0000313" key="1">
    <source>
        <dbReference type="EMBL" id="OOF59295.1"/>
    </source>
</evidence>
<reference evidence="1 2" key="1">
    <citation type="submission" date="2016-10" db="EMBL/GenBank/DDBJ databases">
        <title>Rodentibacter gen. nov. and new species.</title>
        <authorList>
            <person name="Christensen H."/>
        </authorList>
    </citation>
    <scope>NUCLEOTIDE SEQUENCE [LARGE SCALE GENOMIC DNA]</scope>
    <source>
        <strain evidence="1 2">Ac151</strain>
    </source>
</reference>
<evidence type="ECO:0008006" key="3">
    <source>
        <dbReference type="Google" id="ProtNLM"/>
    </source>
</evidence>
<name>A0A1V3JRG0_9PAST</name>
<keyword evidence="2" id="KW-1185">Reference proteome</keyword>
<organism evidence="1 2">
    <name type="scientific">Rodentibacter myodis</name>
    <dbReference type="NCBI Taxonomy" id="1907939"/>
    <lineage>
        <taxon>Bacteria</taxon>
        <taxon>Pseudomonadati</taxon>
        <taxon>Pseudomonadota</taxon>
        <taxon>Gammaproteobacteria</taxon>
        <taxon>Pasteurellales</taxon>
        <taxon>Pasteurellaceae</taxon>
        <taxon>Rodentibacter</taxon>
    </lineage>
</organism>
<dbReference type="Pfam" id="PF08873">
    <property type="entry name" value="Phage_Mu_Gp37"/>
    <property type="match status" value="1"/>
</dbReference>
<evidence type="ECO:0000313" key="2">
    <source>
        <dbReference type="Proteomes" id="UP000188602"/>
    </source>
</evidence>